<proteinExistence type="predicted"/>
<dbReference type="InterPro" id="IPR038724">
    <property type="entry name" value="RepA"/>
</dbReference>
<keyword evidence="3" id="KW-1185">Reference proteome</keyword>
<evidence type="ECO:0000313" key="2">
    <source>
        <dbReference type="EMBL" id="CAI8858656.1"/>
    </source>
</evidence>
<gene>
    <name evidence="2" type="primary">repA</name>
    <name evidence="2" type="ORF">MSZNOR_2650</name>
</gene>
<dbReference type="EMBL" id="OX458333">
    <property type="protein sequence ID" value="CAI8858656.1"/>
    <property type="molecule type" value="Genomic_DNA"/>
</dbReference>
<reference evidence="2 3" key="1">
    <citation type="submission" date="2023-03" db="EMBL/GenBank/DDBJ databases">
        <authorList>
            <person name="Pearce D."/>
        </authorList>
    </citation>
    <scope>NUCLEOTIDE SEQUENCE [LARGE SCALE GENOMIC DNA]</scope>
    <source>
        <strain evidence="2">Msz</strain>
    </source>
</reference>
<feature type="region of interest" description="Disordered" evidence="1">
    <location>
        <begin position="273"/>
        <end position="292"/>
    </location>
</feature>
<evidence type="ECO:0000313" key="3">
    <source>
        <dbReference type="Proteomes" id="UP001162030"/>
    </source>
</evidence>
<accession>A0ABM9I341</accession>
<sequence>MTITIDVQAAFENDPPALDFVWPGFLAGTVGALVAPGGAGKSFWALEAAMAVAGGDAPGSDLLGLGPSRAGQVVYFAGEDPAPILDCRIHAIGRHLSDTARSTIAGRMTVEPVAGSSMNVTDRHTLHQLVEKCSGARLVVLDTLSRMHRLDENSNGDMAVVVACLERLALETGASVLFLHHVSKGSAREGATDHQGAARGASALVANARWCGFIAPMTSEEAARLGEEPKGVPPIGETRRRHFVRFGVSKQNYGSAPPDRWYSRDGQGVLLPAALSASEPTGRRKGAHRAKA</sequence>
<dbReference type="SUPFAM" id="SSF52540">
    <property type="entry name" value="P-loop containing nucleoside triphosphate hydrolases"/>
    <property type="match status" value="1"/>
</dbReference>
<evidence type="ECO:0000256" key="1">
    <source>
        <dbReference type="SAM" id="MobiDB-lite"/>
    </source>
</evidence>
<feature type="compositionally biased region" description="Basic residues" evidence="1">
    <location>
        <begin position="283"/>
        <end position="292"/>
    </location>
</feature>
<dbReference type="InterPro" id="IPR027417">
    <property type="entry name" value="P-loop_NTPase"/>
</dbReference>
<dbReference type="CDD" id="cd01125">
    <property type="entry name" value="RepA_RSF1010_like"/>
    <property type="match status" value="1"/>
</dbReference>
<dbReference type="Gene3D" id="3.40.50.300">
    <property type="entry name" value="P-loop containing nucleotide triphosphate hydrolases"/>
    <property type="match status" value="1"/>
</dbReference>
<protein>
    <submittedName>
        <fullName evidence="2">Regulatory protein RepA</fullName>
    </submittedName>
</protein>
<organism evidence="2 3">
    <name type="scientific">Methylocaldum szegediense</name>
    <dbReference type="NCBI Taxonomy" id="73780"/>
    <lineage>
        <taxon>Bacteria</taxon>
        <taxon>Pseudomonadati</taxon>
        <taxon>Pseudomonadota</taxon>
        <taxon>Gammaproteobacteria</taxon>
        <taxon>Methylococcales</taxon>
        <taxon>Methylococcaceae</taxon>
        <taxon>Methylocaldum</taxon>
    </lineage>
</organism>
<name>A0ABM9I341_9GAMM</name>
<dbReference type="Proteomes" id="UP001162030">
    <property type="component" value="Chromosome"/>
</dbReference>
<dbReference type="Pfam" id="PF13481">
    <property type="entry name" value="AAA_25"/>
    <property type="match status" value="1"/>
</dbReference>